<comment type="subcellular location">
    <subcellularLocation>
        <location evidence="1">Secreted</location>
    </subcellularLocation>
</comment>
<evidence type="ECO:0000256" key="3">
    <source>
        <dbReference type="ARBA" id="ARBA00022729"/>
    </source>
</evidence>
<evidence type="ECO:0000256" key="4">
    <source>
        <dbReference type="SAM" id="SignalP"/>
    </source>
</evidence>
<evidence type="ECO:0000313" key="6">
    <source>
        <dbReference type="EMBL" id="MEK8029774.1"/>
    </source>
</evidence>
<evidence type="ECO:0000256" key="2">
    <source>
        <dbReference type="ARBA" id="ARBA00022525"/>
    </source>
</evidence>
<reference evidence="6 7" key="1">
    <citation type="submission" date="2024-04" db="EMBL/GenBank/DDBJ databases">
        <title>Novel species of the genus Ideonella isolated from streams.</title>
        <authorList>
            <person name="Lu H."/>
        </authorList>
    </citation>
    <scope>NUCLEOTIDE SEQUENCE [LARGE SCALE GENOMIC DNA]</scope>
    <source>
        <strain evidence="6 7">DXS29W</strain>
    </source>
</reference>
<protein>
    <submittedName>
        <fullName evidence="6">Right-handed parallel beta-helix repeat-containing protein</fullName>
    </submittedName>
</protein>
<accession>A0ABU9BL09</accession>
<sequence>MKNNRPRHVARTAVALVMVAAGSAALGGELGEGAVRNPYDIEKPKGAGTGPEVHVAVGGSDSADGTPAHPLKTLAAAILKVKPGGTIVMHAGKYPGAVINQGYGTKKAWVTLRSAPGERVILQGNPRGDQYATLYFYHSTCDEYAPPGSVCASSYWRVEDLTIRGPKNGGADSNAVKIDTQHVQIANSVLCCAVPDVVKIVRTANRAAVLDSEIYSDPSIVQPGSNSQGVDITGADQVRIVGNHFHDLPDVALYAKGNSREPIFARNRIHHTGFGANDSYNAIMLGQQTDENRLVDGPYESYDGLVVNNIITDVAGACLAASSSLNPKFFHNTCVDTAQRAHSAMLISTEGGIAYTPNKGVQMVNNLISQSSKRPRILNNTDRDYTKPTEAPLSIKQNLYWGAGAATKFVWIPDFYNERGFDAWKSSYASQYGEVDTSIVGDPLLDDAFAPSSGSPAIGAALPGYALVDYEGRTRSTLAPTIGAIEATSVRVDGRPAK</sequence>
<keyword evidence="2" id="KW-0964">Secreted</keyword>
<keyword evidence="7" id="KW-1185">Reference proteome</keyword>
<dbReference type="Pfam" id="PF13229">
    <property type="entry name" value="Beta_helix"/>
    <property type="match status" value="1"/>
</dbReference>
<dbReference type="InterPro" id="IPR052052">
    <property type="entry name" value="Polysaccharide_Lyase_9"/>
</dbReference>
<dbReference type="Proteomes" id="UP001371218">
    <property type="component" value="Unassembled WGS sequence"/>
</dbReference>
<feature type="chain" id="PRO_5047024713" evidence="4">
    <location>
        <begin position="28"/>
        <end position="498"/>
    </location>
</feature>
<evidence type="ECO:0000259" key="5">
    <source>
        <dbReference type="Pfam" id="PF13229"/>
    </source>
</evidence>
<dbReference type="InterPro" id="IPR039448">
    <property type="entry name" value="Beta_helix"/>
</dbReference>
<feature type="domain" description="Right handed beta helix" evidence="5">
    <location>
        <begin position="208"/>
        <end position="367"/>
    </location>
</feature>
<feature type="signal peptide" evidence="4">
    <location>
        <begin position="1"/>
        <end position="27"/>
    </location>
</feature>
<evidence type="ECO:0000256" key="1">
    <source>
        <dbReference type="ARBA" id="ARBA00004613"/>
    </source>
</evidence>
<dbReference type="InterPro" id="IPR011050">
    <property type="entry name" value="Pectin_lyase_fold/virulence"/>
</dbReference>
<dbReference type="Gene3D" id="2.160.20.10">
    <property type="entry name" value="Single-stranded right-handed beta-helix, Pectin lyase-like"/>
    <property type="match status" value="1"/>
</dbReference>
<comment type="caution">
    <text evidence="6">The sequence shown here is derived from an EMBL/GenBank/DDBJ whole genome shotgun (WGS) entry which is preliminary data.</text>
</comment>
<dbReference type="RefSeq" id="WP_341424107.1">
    <property type="nucleotide sequence ID" value="NZ_JBBUTG010000001.1"/>
</dbReference>
<dbReference type="PANTHER" id="PTHR40088">
    <property type="entry name" value="PECTATE LYASE (EUROFUNG)"/>
    <property type="match status" value="1"/>
</dbReference>
<name>A0ABU9BL09_9BURK</name>
<dbReference type="SUPFAM" id="SSF51126">
    <property type="entry name" value="Pectin lyase-like"/>
    <property type="match status" value="1"/>
</dbReference>
<proteinExistence type="predicted"/>
<gene>
    <name evidence="6" type="ORF">AACH06_02980</name>
</gene>
<evidence type="ECO:0000313" key="7">
    <source>
        <dbReference type="Proteomes" id="UP001371218"/>
    </source>
</evidence>
<dbReference type="EMBL" id="JBBUTG010000001">
    <property type="protein sequence ID" value="MEK8029774.1"/>
    <property type="molecule type" value="Genomic_DNA"/>
</dbReference>
<keyword evidence="3 4" id="KW-0732">Signal</keyword>
<dbReference type="InterPro" id="IPR012334">
    <property type="entry name" value="Pectin_lyas_fold"/>
</dbReference>
<dbReference type="PANTHER" id="PTHR40088:SF2">
    <property type="entry name" value="SECRETED SUGAR HYDROLASE"/>
    <property type="match status" value="1"/>
</dbReference>
<organism evidence="6 7">
    <name type="scientific">Ideonella lacteola</name>
    <dbReference type="NCBI Taxonomy" id="2984193"/>
    <lineage>
        <taxon>Bacteria</taxon>
        <taxon>Pseudomonadati</taxon>
        <taxon>Pseudomonadota</taxon>
        <taxon>Betaproteobacteria</taxon>
        <taxon>Burkholderiales</taxon>
        <taxon>Sphaerotilaceae</taxon>
        <taxon>Ideonella</taxon>
    </lineage>
</organism>